<dbReference type="PROSITE" id="PS51257">
    <property type="entry name" value="PROKAR_LIPOPROTEIN"/>
    <property type="match status" value="1"/>
</dbReference>
<gene>
    <name evidence="2" type="ORF">GCM10010136_02430</name>
</gene>
<evidence type="ECO:0000313" key="2">
    <source>
        <dbReference type="EMBL" id="GHC61713.1"/>
    </source>
</evidence>
<name>A0A8J3GEP6_9HYPH</name>
<keyword evidence="3" id="KW-1185">Reference proteome</keyword>
<proteinExistence type="predicted"/>
<organism evidence="2 3">
    <name type="scientific">Limoniibacter endophyticus</name>
    <dbReference type="NCBI Taxonomy" id="1565040"/>
    <lineage>
        <taxon>Bacteria</taxon>
        <taxon>Pseudomonadati</taxon>
        <taxon>Pseudomonadota</taxon>
        <taxon>Alphaproteobacteria</taxon>
        <taxon>Hyphomicrobiales</taxon>
        <taxon>Bartonellaceae</taxon>
        <taxon>Limoniibacter</taxon>
    </lineage>
</organism>
<accession>A0A8J3GEP6</accession>
<dbReference type="EMBL" id="BMZO01000001">
    <property type="protein sequence ID" value="GHC61713.1"/>
    <property type="molecule type" value="Genomic_DNA"/>
</dbReference>
<reference evidence="2" key="2">
    <citation type="submission" date="2020-09" db="EMBL/GenBank/DDBJ databases">
        <authorList>
            <person name="Sun Q."/>
            <person name="Kim S."/>
        </authorList>
    </citation>
    <scope>NUCLEOTIDE SEQUENCE</scope>
    <source>
        <strain evidence="2">KCTC 42097</strain>
    </source>
</reference>
<feature type="chain" id="PRO_5035217384" evidence="1">
    <location>
        <begin position="23"/>
        <end position="63"/>
    </location>
</feature>
<protein>
    <submittedName>
        <fullName evidence="2">Uncharacterized protein</fullName>
    </submittedName>
</protein>
<evidence type="ECO:0000256" key="1">
    <source>
        <dbReference type="SAM" id="SignalP"/>
    </source>
</evidence>
<comment type="caution">
    <text evidence="2">The sequence shown here is derived from an EMBL/GenBank/DDBJ whole genome shotgun (WGS) entry which is preliminary data.</text>
</comment>
<keyword evidence="1" id="KW-0732">Signal</keyword>
<dbReference type="AlphaFoldDB" id="A0A8J3GEP6"/>
<feature type="signal peptide" evidence="1">
    <location>
        <begin position="1"/>
        <end position="22"/>
    </location>
</feature>
<dbReference type="Proteomes" id="UP000641137">
    <property type="component" value="Unassembled WGS sequence"/>
</dbReference>
<sequence length="63" mass="6817">MKRASWAAAILMTLLVAGCATSGDYCDIARPIRPSIEDRLTDGTKIVILAENQKLEKLCGVKP</sequence>
<evidence type="ECO:0000313" key="3">
    <source>
        <dbReference type="Proteomes" id="UP000641137"/>
    </source>
</evidence>
<reference evidence="2" key="1">
    <citation type="journal article" date="2014" name="Int. J. Syst. Evol. Microbiol.">
        <title>Complete genome sequence of Corynebacterium casei LMG S-19264T (=DSM 44701T), isolated from a smear-ripened cheese.</title>
        <authorList>
            <consortium name="US DOE Joint Genome Institute (JGI-PGF)"/>
            <person name="Walter F."/>
            <person name="Albersmeier A."/>
            <person name="Kalinowski J."/>
            <person name="Ruckert C."/>
        </authorList>
    </citation>
    <scope>NUCLEOTIDE SEQUENCE</scope>
    <source>
        <strain evidence="2">KCTC 42097</strain>
    </source>
</reference>